<dbReference type="Proteomes" id="UP000094757">
    <property type="component" value="Chromosome"/>
</dbReference>
<evidence type="ECO:0000313" key="2">
    <source>
        <dbReference type="Proteomes" id="UP000094757"/>
    </source>
</evidence>
<sequence length="336" mass="37385">MASHAINISSVVDLEYQSIPMRTTLSEGDMLISDSPEYPSSYGILARGTMQGKGRIYYYNVNDTGGIAQIVTYVNSNKDTILKVKRNITGDTSLDYIHTGRTLSKVEARDKKEEVEQTISLKADTLTILTTGESQFIPEAHLASGIIDVETLNPVTFGVAILPVKDKSIKEQINQIENAKILEADAHDRRGIFPLSVIKESISCWDISSGPGKLIIGDGVEDLFYQGYDELDGQQRVNAGNFGMTYDVIIHTCGKGQYRLYFNPLGGIYEGVFTIKEKSLPLVYEVKGRRRYFGEKTIRDTWSMGVWHAGQDLHLHFVIAGATYLPFQFLLVPIDA</sequence>
<dbReference type="STRING" id="39950.BCB69_00675"/>
<evidence type="ECO:0000313" key="1">
    <source>
        <dbReference type="EMBL" id="AOH38635.1"/>
    </source>
</evidence>
<name>A0A1B3WCI1_9FIRM</name>
<reference evidence="2" key="1">
    <citation type="submission" date="2016-08" db="EMBL/GenBank/DDBJ databases">
        <authorList>
            <person name="Holder M.E."/>
            <person name="Ajami N.J."/>
            <person name="Petrosino J.F."/>
        </authorList>
    </citation>
    <scope>NUCLEOTIDE SEQUENCE [LARGE SCALE GENOMIC DNA]</scope>
    <source>
        <strain evidence="2">F0677</strain>
    </source>
</reference>
<protein>
    <submittedName>
        <fullName evidence="1">Uncharacterized protein</fullName>
    </submittedName>
</protein>
<proteinExistence type="predicted"/>
<dbReference type="RefSeq" id="WP_069176727.1">
    <property type="nucleotide sequence ID" value="NZ_CP017037.1"/>
</dbReference>
<accession>A0A1B3WCI1</accession>
<gene>
    <name evidence="1" type="ORF">BCB69_00675</name>
</gene>
<organism evidence="1 2">
    <name type="scientific">Dialister pneumosintes</name>
    <dbReference type="NCBI Taxonomy" id="39950"/>
    <lineage>
        <taxon>Bacteria</taxon>
        <taxon>Bacillati</taxon>
        <taxon>Bacillota</taxon>
        <taxon>Negativicutes</taxon>
        <taxon>Veillonellales</taxon>
        <taxon>Veillonellaceae</taxon>
        <taxon>Dialister</taxon>
    </lineage>
</organism>
<dbReference type="KEGG" id="dpn:BCB69_00675"/>
<dbReference type="EMBL" id="CP017037">
    <property type="protein sequence ID" value="AOH38635.1"/>
    <property type="molecule type" value="Genomic_DNA"/>
</dbReference>
<dbReference type="AlphaFoldDB" id="A0A1B3WCI1"/>